<dbReference type="AlphaFoldDB" id="A0A0A9EG61"/>
<evidence type="ECO:0000256" key="1">
    <source>
        <dbReference type="SAM" id="Phobius"/>
    </source>
</evidence>
<proteinExistence type="predicted"/>
<sequence length="58" mass="6842">MNSQLKICYLLNLCLVQLLFLETLNCSILILCFCITLSLFDFRRTLSLKETPFLLQHF</sequence>
<reference evidence="2" key="1">
    <citation type="submission" date="2014-09" db="EMBL/GenBank/DDBJ databases">
        <authorList>
            <person name="Magalhaes I.L.F."/>
            <person name="Oliveira U."/>
            <person name="Santos F.R."/>
            <person name="Vidigal T.H.D.A."/>
            <person name="Brescovit A.D."/>
            <person name="Santos A.J."/>
        </authorList>
    </citation>
    <scope>NUCLEOTIDE SEQUENCE</scope>
    <source>
        <tissue evidence="2">Shoot tissue taken approximately 20 cm above the soil surface</tissue>
    </source>
</reference>
<evidence type="ECO:0000313" key="2">
    <source>
        <dbReference type="EMBL" id="JAD99734.1"/>
    </source>
</evidence>
<reference evidence="2" key="2">
    <citation type="journal article" date="2015" name="Data Brief">
        <title>Shoot transcriptome of the giant reed, Arundo donax.</title>
        <authorList>
            <person name="Barrero R.A."/>
            <person name="Guerrero F.D."/>
            <person name="Moolhuijzen P."/>
            <person name="Goolsby J.A."/>
            <person name="Tidwell J."/>
            <person name="Bellgard S.E."/>
            <person name="Bellgard M.I."/>
        </authorList>
    </citation>
    <scope>NUCLEOTIDE SEQUENCE</scope>
    <source>
        <tissue evidence="2">Shoot tissue taken approximately 20 cm above the soil surface</tissue>
    </source>
</reference>
<dbReference type="EMBL" id="GBRH01198161">
    <property type="protein sequence ID" value="JAD99734.1"/>
    <property type="molecule type" value="Transcribed_RNA"/>
</dbReference>
<accession>A0A0A9EG61</accession>
<name>A0A0A9EG61_ARUDO</name>
<protein>
    <submittedName>
        <fullName evidence="2">Uncharacterized protein</fullName>
    </submittedName>
</protein>
<keyword evidence="1" id="KW-1133">Transmembrane helix</keyword>
<keyword evidence="1" id="KW-0472">Membrane</keyword>
<organism evidence="2">
    <name type="scientific">Arundo donax</name>
    <name type="common">Giant reed</name>
    <name type="synonym">Donax arundinaceus</name>
    <dbReference type="NCBI Taxonomy" id="35708"/>
    <lineage>
        <taxon>Eukaryota</taxon>
        <taxon>Viridiplantae</taxon>
        <taxon>Streptophyta</taxon>
        <taxon>Embryophyta</taxon>
        <taxon>Tracheophyta</taxon>
        <taxon>Spermatophyta</taxon>
        <taxon>Magnoliopsida</taxon>
        <taxon>Liliopsida</taxon>
        <taxon>Poales</taxon>
        <taxon>Poaceae</taxon>
        <taxon>PACMAD clade</taxon>
        <taxon>Arundinoideae</taxon>
        <taxon>Arundineae</taxon>
        <taxon>Arundo</taxon>
    </lineage>
</organism>
<keyword evidence="1" id="KW-0812">Transmembrane</keyword>
<feature type="transmembrane region" description="Helical" evidence="1">
    <location>
        <begin position="7"/>
        <end position="40"/>
    </location>
</feature>